<name>A0A9W8MH48_9AGAR</name>
<keyword evidence="3" id="KW-1185">Reference proteome</keyword>
<dbReference type="EMBL" id="JANBPK010000861">
    <property type="protein sequence ID" value="KAJ2929707.1"/>
    <property type="molecule type" value="Genomic_DNA"/>
</dbReference>
<comment type="caution">
    <text evidence="2">The sequence shown here is derived from an EMBL/GenBank/DDBJ whole genome shotgun (WGS) entry which is preliminary data.</text>
</comment>
<feature type="compositionally biased region" description="Acidic residues" evidence="1">
    <location>
        <begin position="149"/>
        <end position="162"/>
    </location>
</feature>
<reference evidence="2" key="1">
    <citation type="submission" date="2022-06" db="EMBL/GenBank/DDBJ databases">
        <title>Genome Sequence of Candolleomyces eurysporus.</title>
        <authorList>
            <person name="Buettner E."/>
        </authorList>
    </citation>
    <scope>NUCLEOTIDE SEQUENCE</scope>
    <source>
        <strain evidence="2">VTCC 930004</strain>
    </source>
</reference>
<feature type="region of interest" description="Disordered" evidence="1">
    <location>
        <begin position="149"/>
        <end position="171"/>
    </location>
</feature>
<dbReference type="Proteomes" id="UP001140091">
    <property type="component" value="Unassembled WGS sequence"/>
</dbReference>
<sequence>MVLLTADAPTKDTWTDVLPAQALGCIARATEKWEWLIQSPDPAVRITKHAEHTGSKQEIYRRERIVAGSFQQRLFLTLPRTAKIEIFVLFEAAKLFEQKQSPRIGRPTLRTHPPLAAGACAPSSDPTLHQFRQQPFEWVVPLASEYQDEFGEEGQGQEEEFADTVAPCADG</sequence>
<organism evidence="2 3">
    <name type="scientific">Candolleomyces eurysporus</name>
    <dbReference type="NCBI Taxonomy" id="2828524"/>
    <lineage>
        <taxon>Eukaryota</taxon>
        <taxon>Fungi</taxon>
        <taxon>Dikarya</taxon>
        <taxon>Basidiomycota</taxon>
        <taxon>Agaricomycotina</taxon>
        <taxon>Agaricomycetes</taxon>
        <taxon>Agaricomycetidae</taxon>
        <taxon>Agaricales</taxon>
        <taxon>Agaricineae</taxon>
        <taxon>Psathyrellaceae</taxon>
        <taxon>Candolleomyces</taxon>
    </lineage>
</organism>
<gene>
    <name evidence="2" type="ORF">H1R20_g7402</name>
</gene>
<dbReference type="AlphaFoldDB" id="A0A9W8MH48"/>
<accession>A0A9W8MH48</accession>
<proteinExistence type="predicted"/>
<evidence type="ECO:0000313" key="2">
    <source>
        <dbReference type="EMBL" id="KAJ2929707.1"/>
    </source>
</evidence>
<feature type="non-terminal residue" evidence="2">
    <location>
        <position position="171"/>
    </location>
</feature>
<evidence type="ECO:0000313" key="3">
    <source>
        <dbReference type="Proteomes" id="UP001140091"/>
    </source>
</evidence>
<protein>
    <submittedName>
        <fullName evidence="2">Uncharacterized protein</fullName>
    </submittedName>
</protein>
<evidence type="ECO:0000256" key="1">
    <source>
        <dbReference type="SAM" id="MobiDB-lite"/>
    </source>
</evidence>